<sequence>MLGYQAYAVAALPVTVLGLVCGPFGAAAVTGRIPRELARRLLRVQVGAARGADARVPLRYRLAALPFEIVSFALLAPAWAVFIARGVLYPIFGADHLAQSWGGPSLPGAWLAHFLQGPPLLLVITVVLWPVRKRQVRAAARHLSGEASHDRRRSARD</sequence>
<reference evidence="2 3" key="1">
    <citation type="submission" date="2023-09" db="EMBL/GenBank/DDBJ databases">
        <title>Micromonospora halotolerans DSM 45598 genome sequence.</title>
        <authorList>
            <person name="Mo P."/>
        </authorList>
    </citation>
    <scope>NUCLEOTIDE SEQUENCE [LARGE SCALE GENOMIC DNA]</scope>
    <source>
        <strain evidence="2 3">DSM 45598</strain>
    </source>
</reference>
<keyword evidence="1" id="KW-1133">Transmembrane helix</keyword>
<keyword evidence="1" id="KW-0812">Transmembrane</keyword>
<keyword evidence="3" id="KW-1185">Reference proteome</keyword>
<dbReference type="RefSeq" id="WP_313720624.1">
    <property type="nucleotide sequence ID" value="NZ_CP134876.1"/>
</dbReference>
<evidence type="ECO:0000256" key="1">
    <source>
        <dbReference type="SAM" id="Phobius"/>
    </source>
</evidence>
<name>A0ABY9ZUH4_9ACTN</name>
<proteinExistence type="predicted"/>
<evidence type="ECO:0000313" key="3">
    <source>
        <dbReference type="Proteomes" id="UP001303001"/>
    </source>
</evidence>
<accession>A0ABY9ZUH4</accession>
<organism evidence="2 3">
    <name type="scientific">Micromonospora halotolerans</name>
    <dbReference type="NCBI Taxonomy" id="709879"/>
    <lineage>
        <taxon>Bacteria</taxon>
        <taxon>Bacillati</taxon>
        <taxon>Actinomycetota</taxon>
        <taxon>Actinomycetes</taxon>
        <taxon>Micromonosporales</taxon>
        <taxon>Micromonosporaceae</taxon>
        <taxon>Micromonospora</taxon>
    </lineage>
</organism>
<gene>
    <name evidence="2" type="ORF">RMN56_27830</name>
</gene>
<dbReference type="EMBL" id="CP134876">
    <property type="protein sequence ID" value="WNM38898.1"/>
    <property type="molecule type" value="Genomic_DNA"/>
</dbReference>
<evidence type="ECO:0008006" key="4">
    <source>
        <dbReference type="Google" id="ProtNLM"/>
    </source>
</evidence>
<dbReference type="Proteomes" id="UP001303001">
    <property type="component" value="Chromosome"/>
</dbReference>
<feature type="transmembrane region" description="Helical" evidence="1">
    <location>
        <begin position="6"/>
        <end position="30"/>
    </location>
</feature>
<keyword evidence="1" id="KW-0472">Membrane</keyword>
<evidence type="ECO:0000313" key="2">
    <source>
        <dbReference type="EMBL" id="WNM38898.1"/>
    </source>
</evidence>
<feature type="transmembrane region" description="Helical" evidence="1">
    <location>
        <begin position="65"/>
        <end position="88"/>
    </location>
</feature>
<feature type="transmembrane region" description="Helical" evidence="1">
    <location>
        <begin position="108"/>
        <end position="131"/>
    </location>
</feature>
<protein>
    <recommendedName>
        <fullName evidence="4">Sensor domain-containing protein</fullName>
    </recommendedName>
</protein>